<dbReference type="CDD" id="cd06257">
    <property type="entry name" value="DnaJ"/>
    <property type="match status" value="1"/>
</dbReference>
<evidence type="ECO:0000256" key="3">
    <source>
        <dbReference type="ARBA" id="ARBA00025596"/>
    </source>
</evidence>
<dbReference type="Proteomes" id="UP000279384">
    <property type="component" value="Unassembled WGS sequence"/>
</dbReference>
<dbReference type="GO" id="GO:0001671">
    <property type="term" value="F:ATPase activator activity"/>
    <property type="evidence" value="ECO:0007669"/>
    <property type="project" value="InterPro"/>
</dbReference>
<dbReference type="Pfam" id="PF07743">
    <property type="entry name" value="HSCB_C"/>
    <property type="match status" value="1"/>
</dbReference>
<dbReference type="PANTHER" id="PTHR14021:SF15">
    <property type="entry name" value="IRON-SULFUR CLUSTER CO-CHAPERONE PROTEIN HSCB"/>
    <property type="match status" value="1"/>
</dbReference>
<evidence type="ECO:0000256" key="1">
    <source>
        <dbReference type="ARBA" id="ARBA00010476"/>
    </source>
</evidence>
<feature type="domain" description="J" evidence="6">
    <location>
        <begin position="12"/>
        <end position="84"/>
    </location>
</feature>
<name>A0A495BEE7_VOGIN</name>
<comment type="caution">
    <text evidence="7">The sequence shown here is derived from an EMBL/GenBank/DDBJ whole genome shotgun (WGS) entry which is preliminary data.</text>
</comment>
<dbReference type="InterPro" id="IPR001623">
    <property type="entry name" value="DnaJ_domain"/>
</dbReference>
<evidence type="ECO:0000313" key="8">
    <source>
        <dbReference type="Proteomes" id="UP000279384"/>
    </source>
</evidence>
<keyword evidence="5" id="KW-0175">Coiled coil</keyword>
<dbReference type="EMBL" id="RBID01000014">
    <property type="protein sequence ID" value="RKQ58913.1"/>
    <property type="molecule type" value="Genomic_DNA"/>
</dbReference>
<dbReference type="GO" id="GO:0044571">
    <property type="term" value="P:[2Fe-2S] cluster assembly"/>
    <property type="evidence" value="ECO:0007669"/>
    <property type="project" value="InterPro"/>
</dbReference>
<sequence>MTADLFSDFQQDHFALFGLPRRFALDGAALDTLWRTAAAQVHPDRFASAGDAEKRVALMAATRVNEAYQTLKSPLARARYLLRLAGVDTAEETNTSMPPAFLMAQMEWREAIEDARHGHDVDALERLSRQLRQDVRAMEDELGIALDEQHNHASAALLVRKLRFLEKLDQEIGDAIEALLF</sequence>
<feature type="coiled-coil region" evidence="5">
    <location>
        <begin position="121"/>
        <end position="148"/>
    </location>
</feature>
<gene>
    <name evidence="4" type="primary">hscB</name>
    <name evidence="7" type="ORF">C8E02_1889</name>
</gene>
<dbReference type="AlphaFoldDB" id="A0A495BEE7"/>
<dbReference type="HAMAP" id="MF_00682">
    <property type="entry name" value="HscB"/>
    <property type="match status" value="1"/>
</dbReference>
<dbReference type="Gene3D" id="1.10.287.110">
    <property type="entry name" value="DnaJ domain"/>
    <property type="match status" value="1"/>
</dbReference>
<dbReference type="InterPro" id="IPR004640">
    <property type="entry name" value="HscB"/>
</dbReference>
<dbReference type="Gene3D" id="1.20.1280.20">
    <property type="entry name" value="HscB, C-terminal domain"/>
    <property type="match status" value="1"/>
</dbReference>
<evidence type="ECO:0000259" key="6">
    <source>
        <dbReference type="PROSITE" id="PS50076"/>
    </source>
</evidence>
<evidence type="ECO:0000313" key="7">
    <source>
        <dbReference type="EMBL" id="RKQ58913.1"/>
    </source>
</evidence>
<protein>
    <recommendedName>
        <fullName evidence="4">Co-chaperone protein HscB homolog</fullName>
    </recommendedName>
</protein>
<dbReference type="NCBIfam" id="TIGR00714">
    <property type="entry name" value="hscB"/>
    <property type="match status" value="1"/>
</dbReference>
<dbReference type="RefSeq" id="WP_120810539.1">
    <property type="nucleotide sequence ID" value="NZ_RBID01000014.1"/>
</dbReference>
<comment type="subunit">
    <text evidence="4">Interacts with HscA and stimulates its ATPase activity.</text>
</comment>
<dbReference type="GO" id="GO:0051087">
    <property type="term" value="F:protein-folding chaperone binding"/>
    <property type="evidence" value="ECO:0007669"/>
    <property type="project" value="InterPro"/>
</dbReference>
<reference evidence="7 8" key="1">
    <citation type="submission" date="2018-10" db="EMBL/GenBank/DDBJ databases">
        <title>Genomic Encyclopedia of Type Strains, Phase IV (KMG-IV): sequencing the most valuable type-strain genomes for metagenomic binning, comparative biology and taxonomic classification.</title>
        <authorList>
            <person name="Goeker M."/>
        </authorList>
    </citation>
    <scope>NUCLEOTIDE SEQUENCE [LARGE SCALE GENOMIC DNA]</scope>
    <source>
        <strain evidence="7 8">DSM 3303</strain>
    </source>
</reference>
<comment type="similarity">
    <text evidence="1 4">Belongs to the HscB family.</text>
</comment>
<evidence type="ECO:0000256" key="2">
    <source>
        <dbReference type="ARBA" id="ARBA00023186"/>
    </source>
</evidence>
<dbReference type="InterPro" id="IPR009073">
    <property type="entry name" value="HscB_oligo_C"/>
</dbReference>
<dbReference type="NCBIfam" id="NF002935">
    <property type="entry name" value="PRK03578.1"/>
    <property type="match status" value="1"/>
</dbReference>
<proteinExistence type="inferred from homology"/>
<dbReference type="InterPro" id="IPR036869">
    <property type="entry name" value="J_dom_sf"/>
</dbReference>
<keyword evidence="2 4" id="KW-0143">Chaperone</keyword>
<evidence type="ECO:0000256" key="4">
    <source>
        <dbReference type="HAMAP-Rule" id="MF_00682"/>
    </source>
</evidence>
<dbReference type="SMART" id="SM00271">
    <property type="entry name" value="DnaJ"/>
    <property type="match status" value="1"/>
</dbReference>
<dbReference type="SUPFAM" id="SSF46565">
    <property type="entry name" value="Chaperone J-domain"/>
    <property type="match status" value="1"/>
</dbReference>
<dbReference type="GO" id="GO:0006457">
    <property type="term" value="P:protein folding"/>
    <property type="evidence" value="ECO:0007669"/>
    <property type="project" value="UniProtKB-UniRule"/>
</dbReference>
<organism evidence="7 8">
    <name type="scientific">Vogesella indigofera</name>
    <name type="common">Pseudomonas indigofera</name>
    <dbReference type="NCBI Taxonomy" id="45465"/>
    <lineage>
        <taxon>Bacteria</taxon>
        <taxon>Pseudomonadati</taxon>
        <taxon>Pseudomonadota</taxon>
        <taxon>Betaproteobacteria</taxon>
        <taxon>Neisseriales</taxon>
        <taxon>Chromobacteriaceae</taxon>
        <taxon>Vogesella</taxon>
    </lineage>
</organism>
<evidence type="ECO:0000256" key="5">
    <source>
        <dbReference type="SAM" id="Coils"/>
    </source>
</evidence>
<dbReference type="PROSITE" id="PS50076">
    <property type="entry name" value="DNAJ_2"/>
    <property type="match status" value="1"/>
</dbReference>
<comment type="function">
    <text evidence="3 4">Co-chaperone involved in the maturation of iron-sulfur cluster-containing proteins. Seems to help targeting proteins to be folded toward HscA.</text>
</comment>
<dbReference type="InterPro" id="IPR036386">
    <property type="entry name" value="HscB_C_sf"/>
</dbReference>
<dbReference type="SUPFAM" id="SSF47144">
    <property type="entry name" value="HSC20 (HSCB), C-terminal oligomerisation domain"/>
    <property type="match status" value="1"/>
</dbReference>
<dbReference type="GO" id="GO:0051259">
    <property type="term" value="P:protein complex oligomerization"/>
    <property type="evidence" value="ECO:0007669"/>
    <property type="project" value="InterPro"/>
</dbReference>
<dbReference type="GO" id="GO:1990230">
    <property type="term" value="C:iron-sulfur cluster transfer complex"/>
    <property type="evidence" value="ECO:0007669"/>
    <property type="project" value="TreeGrafter"/>
</dbReference>
<dbReference type="PANTHER" id="PTHR14021">
    <property type="entry name" value="IRON-SULFUR CLUSTER CO-CHAPERONE PROTEIN HSCB"/>
    <property type="match status" value="1"/>
</dbReference>
<accession>A0A495BEE7</accession>